<dbReference type="EMBL" id="JAVREU010000003">
    <property type="protein sequence ID" value="MDT0387848.1"/>
    <property type="molecule type" value="Genomic_DNA"/>
</dbReference>
<dbReference type="RefSeq" id="WP_311680810.1">
    <property type="nucleotide sequence ID" value="NZ_JAVREU010000003.1"/>
</dbReference>
<dbReference type="Pfam" id="PF19746">
    <property type="entry name" value="DUF6233"/>
    <property type="match status" value="1"/>
</dbReference>
<proteinExistence type="predicted"/>
<protein>
    <submittedName>
        <fullName evidence="1">DUF6233 domain-containing protein</fullName>
    </submittedName>
</protein>
<keyword evidence="2" id="KW-1185">Reference proteome</keyword>
<gene>
    <name evidence="1" type="ORF">RM641_10460</name>
</gene>
<comment type="caution">
    <text evidence="1">The sequence shown here is derived from an EMBL/GenBank/DDBJ whole genome shotgun (WGS) entry which is preliminary data.</text>
</comment>
<reference evidence="2" key="1">
    <citation type="submission" date="2023-07" db="EMBL/GenBank/DDBJ databases">
        <title>30 novel species of actinomycetes from the DSMZ collection.</title>
        <authorList>
            <person name="Nouioui I."/>
        </authorList>
    </citation>
    <scope>NUCLEOTIDE SEQUENCE [LARGE SCALE GENOMIC DNA]</scope>
    <source>
        <strain evidence="2">DSM 41921</strain>
    </source>
</reference>
<name>A0ABU2P6S7_9ACTN</name>
<organism evidence="1 2">
    <name type="scientific">Streptomyces dubilierae</name>
    <dbReference type="NCBI Taxonomy" id="3075533"/>
    <lineage>
        <taxon>Bacteria</taxon>
        <taxon>Bacillati</taxon>
        <taxon>Actinomycetota</taxon>
        <taxon>Actinomycetes</taxon>
        <taxon>Kitasatosporales</taxon>
        <taxon>Streptomycetaceae</taxon>
        <taxon>Streptomyces</taxon>
    </lineage>
</organism>
<sequence length="113" mass="12932">MNDPESTRLTLLRFLEQVQERDLARTRRWIADEERRVAERQRGIERRPPAPDWLLELGLNRNAPAVQLHVGGCWNGGKRTRALSRDEALRALADGVKACTACRPDSELRFLDG</sequence>
<evidence type="ECO:0000313" key="1">
    <source>
        <dbReference type="EMBL" id="MDT0387848.1"/>
    </source>
</evidence>
<evidence type="ECO:0000313" key="2">
    <source>
        <dbReference type="Proteomes" id="UP001183586"/>
    </source>
</evidence>
<dbReference type="Proteomes" id="UP001183586">
    <property type="component" value="Unassembled WGS sequence"/>
</dbReference>
<dbReference type="InterPro" id="IPR046200">
    <property type="entry name" value="DUF6233"/>
</dbReference>
<accession>A0ABU2P6S7</accession>